<name>A0A6L5Z7G3_9RHOB</name>
<gene>
    <name evidence="2" type="ORF">GE300_20105</name>
</gene>
<proteinExistence type="predicted"/>
<dbReference type="AlphaFoldDB" id="A0A6L5Z7G3"/>
<keyword evidence="3" id="KW-1185">Reference proteome</keyword>
<comment type="caution">
    <text evidence="2">The sequence shown here is derived from an EMBL/GenBank/DDBJ whole genome shotgun (WGS) entry which is preliminary data.</text>
</comment>
<protein>
    <recommendedName>
        <fullName evidence="4">ParB-like nuclease family protein</fullName>
    </recommendedName>
</protein>
<organism evidence="2 3">
    <name type="scientific">Halovulum marinum</name>
    <dbReference type="NCBI Taxonomy" id="2662447"/>
    <lineage>
        <taxon>Bacteria</taxon>
        <taxon>Pseudomonadati</taxon>
        <taxon>Pseudomonadota</taxon>
        <taxon>Alphaproteobacteria</taxon>
        <taxon>Rhodobacterales</taxon>
        <taxon>Paracoccaceae</taxon>
        <taxon>Halovulum</taxon>
    </lineage>
</organism>
<evidence type="ECO:0000256" key="1">
    <source>
        <dbReference type="SAM" id="MobiDB-lite"/>
    </source>
</evidence>
<evidence type="ECO:0000313" key="2">
    <source>
        <dbReference type="EMBL" id="MSU91882.1"/>
    </source>
</evidence>
<feature type="region of interest" description="Disordered" evidence="1">
    <location>
        <begin position="1"/>
        <end position="29"/>
    </location>
</feature>
<dbReference type="RefSeq" id="WP_154449313.1">
    <property type="nucleotide sequence ID" value="NZ_WIND01000028.1"/>
</dbReference>
<feature type="compositionally biased region" description="Basic and acidic residues" evidence="1">
    <location>
        <begin position="16"/>
        <end position="29"/>
    </location>
</feature>
<sequence>MSSSKKPGTASKSRKKAPETGRAFDAERDFSIETITPEDAKALLETAVNPHEDERAIETYAQVMEADSWVMNGQPIIIDEEGKLLDGVQRLNACVRSRKPFTTVVARNVHSDILHTIDQHRRRNYQGVLEARGVEDSGTIQRLMSKLIRIENGVLGKEAVSISWSRFDRVLAANPELHEAVKVSNRFSKAMLHSTPRPVLCFMALRAGKEDELENFLQQLTYHHTEGLDSPARMFGIQLGMWQEASKEARRMGRSGNVQNVDSVLAHAILHFNAYCRGEKLAAPLSWTPDYGSREITRTLNGKEKTEKVPATEADFDRKAAPANLGMPVMDGYPGLREGRFDPSQPTDDLKGELADIVHTGAERGAGEAFVTMVTVTPDMATHWLSSKINRKNRKTQKNHVNAIARDIKAGNWMMNAQPICFTSDPLVEHEAGEELRLLNGQHRLLAIRDAGIPIELPIAGNIPEEAFATFDTHAKRTVRRSGPKADDRVLIAAARFQFKEDNQIPLSSGNTMTLTSSELIKVLEEHPGLADNFAHSRKVGMQQLGSAGVMTYFIYRVKRERPDLADEFLSKIESGLNITESQDPAGKLRRELAKTTPGSRGRTRKEQIEALISHWNAYTRWADNKKAKAPAAKKAAKEDEEVQDNLF</sequence>
<evidence type="ECO:0008006" key="4">
    <source>
        <dbReference type="Google" id="ProtNLM"/>
    </source>
</evidence>
<dbReference type="Proteomes" id="UP000474957">
    <property type="component" value="Unassembled WGS sequence"/>
</dbReference>
<accession>A0A6L5Z7G3</accession>
<evidence type="ECO:0000313" key="3">
    <source>
        <dbReference type="Proteomes" id="UP000474957"/>
    </source>
</evidence>
<reference evidence="2 3" key="1">
    <citation type="submission" date="2019-10" db="EMBL/GenBank/DDBJ databases">
        <title>Cognatihalovulum marinum gen. nov. sp. nov., a new member of the family Rhodobacteraceae isolated from deep seawater of the Northwest Indian Ocean.</title>
        <authorList>
            <person name="Ruan C."/>
            <person name="Wang J."/>
            <person name="Zheng X."/>
            <person name="Song L."/>
            <person name="Zhu Y."/>
            <person name="Huang Y."/>
            <person name="Lu Z."/>
            <person name="Du W."/>
            <person name="Huang L."/>
            <person name="Dai X."/>
        </authorList>
    </citation>
    <scope>NUCLEOTIDE SEQUENCE [LARGE SCALE GENOMIC DNA]</scope>
    <source>
        <strain evidence="2 3">2CG4</strain>
    </source>
</reference>
<dbReference type="EMBL" id="WIND01000028">
    <property type="protein sequence ID" value="MSU91882.1"/>
    <property type="molecule type" value="Genomic_DNA"/>
</dbReference>